<dbReference type="Pfam" id="PF01370">
    <property type="entry name" value="Epimerase"/>
    <property type="match status" value="1"/>
</dbReference>
<dbReference type="InterPro" id="IPR036291">
    <property type="entry name" value="NAD(P)-bd_dom_sf"/>
</dbReference>
<sequence length="405" mass="44477">MTYNTGFRIMNVSLVYVSAQGNRAGAAKHALLPVGRSRTRTSHLRVSAIKHPNPILPDSKKIFIFGLGYTSIALGNWLTADGWKVSGTCRNPARVEALGAKGWTVDIYDPARGLKLTPELNSHLERSPYVLSSVPPLALALYDPALSAQKALLRPLAASGRIAWFGYLSSTGVYGDWQGEWVDESSPCRQTSSKAIVRQEAEAAWLQMYEQHGLPSHVFRLGGIYGPGRSVLDTLQREMSELSMSQQRRGRQRYTARCHVHDICAVLTASILKPRPGGVYNVVDDDSAPRTEVMSYARSLLAGQGQGQGSRSSVAGEEEPPVLSAREGQSSERIGINGTVDTHSQSAGRGRGSGPEPLEEKRVRNRLVKSELGVKLRYPTYREGVAAIHRRDYWPLSQEDLRMLS</sequence>
<dbReference type="PANTHER" id="PTHR43574">
    <property type="entry name" value="EPIMERASE-RELATED"/>
    <property type="match status" value="1"/>
</dbReference>
<protein>
    <recommendedName>
        <fullName evidence="4">NAD-dependent epimerase/dehydratase domain-containing protein</fullName>
    </recommendedName>
</protein>
<dbReference type="SUPFAM" id="SSF51735">
    <property type="entry name" value="NAD(P)-binding Rossmann-fold domains"/>
    <property type="match status" value="1"/>
</dbReference>
<feature type="region of interest" description="Disordered" evidence="3">
    <location>
        <begin position="301"/>
        <end position="362"/>
    </location>
</feature>
<dbReference type="InterPro" id="IPR001509">
    <property type="entry name" value="Epimerase_deHydtase"/>
</dbReference>
<dbReference type="Proteomes" id="UP000747399">
    <property type="component" value="Unassembled WGS sequence"/>
</dbReference>
<feature type="compositionally biased region" description="Low complexity" evidence="3">
    <location>
        <begin position="301"/>
        <end position="313"/>
    </location>
</feature>
<dbReference type="AlphaFoldDB" id="A0A8J4B6L2"/>
<evidence type="ECO:0000313" key="6">
    <source>
        <dbReference type="Proteomes" id="UP000747399"/>
    </source>
</evidence>
<organism evidence="5 6">
    <name type="scientific">Volvox africanus</name>
    <dbReference type="NCBI Taxonomy" id="51714"/>
    <lineage>
        <taxon>Eukaryota</taxon>
        <taxon>Viridiplantae</taxon>
        <taxon>Chlorophyta</taxon>
        <taxon>core chlorophytes</taxon>
        <taxon>Chlorophyceae</taxon>
        <taxon>CS clade</taxon>
        <taxon>Chlamydomonadales</taxon>
        <taxon>Volvocaceae</taxon>
        <taxon>Volvox</taxon>
    </lineage>
</organism>
<name>A0A8J4B6L2_9CHLO</name>
<proteinExistence type="inferred from homology"/>
<evidence type="ECO:0000256" key="2">
    <source>
        <dbReference type="ARBA" id="ARBA00023027"/>
    </source>
</evidence>
<evidence type="ECO:0000256" key="3">
    <source>
        <dbReference type="SAM" id="MobiDB-lite"/>
    </source>
</evidence>
<evidence type="ECO:0000259" key="4">
    <source>
        <dbReference type="Pfam" id="PF01370"/>
    </source>
</evidence>
<keyword evidence="6" id="KW-1185">Reference proteome</keyword>
<keyword evidence="2" id="KW-0520">NAD</keyword>
<dbReference type="Gene3D" id="3.40.50.720">
    <property type="entry name" value="NAD(P)-binding Rossmann-like Domain"/>
    <property type="match status" value="1"/>
</dbReference>
<comment type="similarity">
    <text evidence="1">Belongs to the NAD(P)-dependent epimerase/dehydratase family.</text>
</comment>
<comment type="caution">
    <text evidence="5">The sequence shown here is derived from an EMBL/GenBank/DDBJ whole genome shotgun (WGS) entry which is preliminary data.</text>
</comment>
<accession>A0A8J4B6L2</accession>
<reference evidence="5" key="1">
    <citation type="journal article" date="2021" name="Proc. Natl. Acad. Sci. U.S.A.">
        <title>Three genomes in the algal genus Volvox reveal the fate of a haploid sex-determining region after a transition to homothallism.</title>
        <authorList>
            <person name="Yamamoto K."/>
            <person name="Hamaji T."/>
            <person name="Kawai-Toyooka H."/>
            <person name="Matsuzaki R."/>
            <person name="Takahashi F."/>
            <person name="Nishimura Y."/>
            <person name="Kawachi M."/>
            <person name="Noguchi H."/>
            <person name="Minakuchi Y."/>
            <person name="Umen J.G."/>
            <person name="Toyoda A."/>
            <person name="Nozaki H."/>
        </authorList>
    </citation>
    <scope>NUCLEOTIDE SEQUENCE</scope>
    <source>
        <strain evidence="5">NIES-3780</strain>
    </source>
</reference>
<evidence type="ECO:0000313" key="5">
    <source>
        <dbReference type="EMBL" id="GIL55280.1"/>
    </source>
</evidence>
<feature type="domain" description="NAD-dependent epimerase/dehydratase" evidence="4">
    <location>
        <begin position="164"/>
        <end position="282"/>
    </location>
</feature>
<gene>
    <name evidence="5" type="ORF">Vafri_10839</name>
</gene>
<evidence type="ECO:0000256" key="1">
    <source>
        <dbReference type="ARBA" id="ARBA00007637"/>
    </source>
</evidence>
<dbReference type="EMBL" id="BNCO01000020">
    <property type="protein sequence ID" value="GIL55280.1"/>
    <property type="molecule type" value="Genomic_DNA"/>
</dbReference>